<organism evidence="1 2">
    <name type="scientific">Clavispora lusitaniae</name>
    <name type="common">Candida lusitaniae</name>
    <dbReference type="NCBI Taxonomy" id="36911"/>
    <lineage>
        <taxon>Eukaryota</taxon>
        <taxon>Fungi</taxon>
        <taxon>Dikarya</taxon>
        <taxon>Ascomycota</taxon>
        <taxon>Saccharomycotina</taxon>
        <taxon>Pichiomycetes</taxon>
        <taxon>Metschnikowiaceae</taxon>
        <taxon>Clavispora</taxon>
    </lineage>
</organism>
<proteinExistence type="predicted"/>
<evidence type="ECO:0000313" key="1">
    <source>
        <dbReference type="EMBL" id="QFZ26662.1"/>
    </source>
</evidence>
<reference evidence="2" key="1">
    <citation type="journal article" date="2019" name="MBio">
        <title>Comparative genomics for the elucidation of multidrug resistance (MDR) in Candida lusitaniae.</title>
        <authorList>
            <person name="Kannan A."/>
            <person name="Asner S.A."/>
            <person name="Trachsel E."/>
            <person name="Kelly S."/>
            <person name="Parker J."/>
            <person name="Sanglard D."/>
        </authorList>
    </citation>
    <scope>NUCLEOTIDE SEQUENCE [LARGE SCALE GENOMIC DNA]</scope>
    <source>
        <strain evidence="2">P1</strain>
    </source>
</reference>
<dbReference type="Proteomes" id="UP000326582">
    <property type="component" value="Chromosome 2"/>
</dbReference>
<accession>A0ACD0WHW7</accession>
<sequence>MSGVDNVYIIPPYLLQTCLGSQTQHQLMKADPVLGERNTISTSGEYYFRQPRFLPSESKTFCNDPLVNDTIKKKLRDKFAALGLLGCTPAETLSDDYLLELYDAFKTRLGMASSELGDIGPKAVDTSLHGSDSSMSDSPAGSGHPKSKKSIFEIPRLGEVVFGSQFCNDSFLENLSFDSLMSWVKDSNEHKYSFFPYLMSGNQNIFLTPFPMYWTPLCVFEDLEYLDNTLGMNISIDDGCSNLDFQLRSESYMHSDSPAKKKFFNFIANKEVEESTGVFYYEVSVEQEATNVTDFKPIIFANDPSISSNSSLLFSMGFTKRNVQVENVSVPTGVATPSSSSFRQIDLKNVQSNISFYKQDVSSKRFDWTTLRFLSLEPGVDFSGSFAVSFNNSCSYSSVKNQESVRRDSAISINRRFSQLNRSSMEDQHTSNIGIEVPLTNHTSTKSATNVCYKTDTLGCGVNFVEKTLFITLNGIHVKTITEKEMTESNTDKDSIFSSDSDNLSLFPMIGFQLFDLPNTLSSGEAPKSRISTNFGLKQFKFNIERYVSTLKEKQKAELASSIIDELQKTTEVDAMPEKSDVAEFENAVCNLKNDASLLNDLIKGYLVQEGFLDTLSAFTTDLDELDRNMSHNFQDVIMEGDSDPSVGYLKESLAVPRKTLRSLIFDHKFIEAAGYLSREFPNLKSGKKYVLELQLLHYVGLLRHYLSLKFDGKKSDANKAATIDQLLMSAIDFGKHFLESSEGSDEFVRTFGELSSVLMIEEQEHISEFPLAKKYIENFSKHGKELVEDVNAAILASLGFHHESKLETMIQGAGHNIAELCSDKDNMFKMVNYERDYIDI</sequence>
<keyword evidence="2" id="KW-1185">Reference proteome</keyword>
<protein>
    <submittedName>
        <fullName evidence="1">Uncharacterized protein</fullName>
    </submittedName>
</protein>
<evidence type="ECO:0000313" key="2">
    <source>
        <dbReference type="Proteomes" id="UP000326582"/>
    </source>
</evidence>
<dbReference type="EMBL" id="CP038485">
    <property type="protein sequence ID" value="QFZ26662.1"/>
    <property type="molecule type" value="Genomic_DNA"/>
</dbReference>
<gene>
    <name evidence="1" type="ORF">EJF14_20574</name>
</gene>
<name>A0ACD0WHW7_CLALS</name>